<organism evidence="6 7">
    <name type="scientific">Secundilactobacillus paracollinoides</name>
    <dbReference type="NCBI Taxonomy" id="240427"/>
    <lineage>
        <taxon>Bacteria</taxon>
        <taxon>Bacillati</taxon>
        <taxon>Bacillota</taxon>
        <taxon>Bacilli</taxon>
        <taxon>Lactobacillales</taxon>
        <taxon>Lactobacillaceae</taxon>
        <taxon>Secundilactobacillus</taxon>
    </lineage>
</organism>
<dbReference type="InterPro" id="IPR003953">
    <property type="entry name" value="FAD-dep_OxRdtase_2_FAD-bd"/>
</dbReference>
<dbReference type="SUPFAM" id="SSF51905">
    <property type="entry name" value="FAD/NAD(P)-binding domain"/>
    <property type="match status" value="1"/>
</dbReference>
<dbReference type="GO" id="GO:0008202">
    <property type="term" value="P:steroid metabolic process"/>
    <property type="evidence" value="ECO:0007669"/>
    <property type="project" value="UniProtKB-ARBA"/>
</dbReference>
<feature type="domain" description="FAD-dependent oxidoreductase 2 FAD-binding" evidence="5">
    <location>
        <begin position="9"/>
        <end position="71"/>
    </location>
</feature>
<protein>
    <submittedName>
        <fullName evidence="6">Fumarate reductase</fullName>
    </submittedName>
</protein>
<accession>A0A1B2J247</accession>
<dbReference type="Gene3D" id="3.90.700.10">
    <property type="entry name" value="Succinate dehydrogenase/fumarate reductase flavoprotein, catalytic domain"/>
    <property type="match status" value="1"/>
</dbReference>
<dbReference type="Proteomes" id="UP000093267">
    <property type="component" value="Chromosome"/>
</dbReference>
<evidence type="ECO:0000313" key="6">
    <source>
        <dbReference type="EMBL" id="ANZ68381.1"/>
    </source>
</evidence>
<dbReference type="KEGG" id="lpd:AYR62_13085"/>
<evidence type="ECO:0000256" key="2">
    <source>
        <dbReference type="ARBA" id="ARBA00022630"/>
    </source>
</evidence>
<comment type="cofactor">
    <cofactor evidence="1">
        <name>FAD</name>
        <dbReference type="ChEBI" id="CHEBI:57692"/>
    </cofactor>
</comment>
<reference evidence="6 7" key="1">
    <citation type="submission" date="2016-03" db="EMBL/GenBank/DDBJ databases">
        <title>Pediococcus and Lactobacillus from brewery environment - whole genome sequencing and assembly.</title>
        <authorList>
            <person name="Behr J."/>
            <person name="Geissler A.J."/>
            <person name="Vogel R.F."/>
        </authorList>
    </citation>
    <scope>NUCLEOTIDE SEQUENCE [LARGE SCALE GENOMIC DNA]</scope>
    <source>
        <strain evidence="6 7">TMW 1.1995</strain>
    </source>
</reference>
<proteinExistence type="predicted"/>
<dbReference type="Pfam" id="PF00890">
    <property type="entry name" value="FAD_binding_2"/>
    <property type="match status" value="1"/>
</dbReference>
<name>A0A1B2J247_9LACO</name>
<keyword evidence="7" id="KW-1185">Reference proteome</keyword>
<dbReference type="STRING" id="240427.AYR62_13085"/>
<dbReference type="InterPro" id="IPR050315">
    <property type="entry name" value="FAD-oxidoreductase_2"/>
</dbReference>
<dbReference type="PANTHER" id="PTHR43400">
    <property type="entry name" value="FUMARATE REDUCTASE"/>
    <property type="match status" value="1"/>
</dbReference>
<dbReference type="GO" id="GO:0033765">
    <property type="term" value="F:steroid dehydrogenase activity, acting on the CH-CH group of donors"/>
    <property type="evidence" value="ECO:0007669"/>
    <property type="project" value="UniProtKB-ARBA"/>
</dbReference>
<evidence type="ECO:0000256" key="4">
    <source>
        <dbReference type="ARBA" id="ARBA00023002"/>
    </source>
</evidence>
<keyword evidence="3" id="KW-0274">FAD</keyword>
<evidence type="ECO:0000256" key="1">
    <source>
        <dbReference type="ARBA" id="ARBA00001974"/>
    </source>
</evidence>
<evidence type="ECO:0000313" key="7">
    <source>
        <dbReference type="Proteomes" id="UP000093267"/>
    </source>
</evidence>
<keyword evidence="2" id="KW-0285">Flavoprotein</keyword>
<dbReference type="InterPro" id="IPR036188">
    <property type="entry name" value="FAD/NAD-bd_sf"/>
</dbReference>
<sequence length="91" mass="9892">MGKDPEYTVPVERVPYYAIKIYPVIMGTFGGVKTTKQFEVLTDGGQVIKNLFATGETANKVIYNHVYMSGSSVQFALTSGRIAGEVAAKQL</sequence>
<evidence type="ECO:0000256" key="3">
    <source>
        <dbReference type="ARBA" id="ARBA00022827"/>
    </source>
</evidence>
<evidence type="ECO:0000259" key="5">
    <source>
        <dbReference type="Pfam" id="PF00890"/>
    </source>
</evidence>
<dbReference type="EMBL" id="CP014924">
    <property type="protein sequence ID" value="ANZ68381.1"/>
    <property type="molecule type" value="Genomic_DNA"/>
</dbReference>
<dbReference type="Gene3D" id="3.50.50.60">
    <property type="entry name" value="FAD/NAD(P)-binding domain"/>
    <property type="match status" value="1"/>
</dbReference>
<dbReference type="PANTHER" id="PTHR43400:SF10">
    <property type="entry name" value="3-OXOSTEROID 1-DEHYDROGENASE"/>
    <property type="match status" value="1"/>
</dbReference>
<gene>
    <name evidence="6" type="ORF">AYR63_04310</name>
</gene>
<keyword evidence="4" id="KW-0560">Oxidoreductase</keyword>
<dbReference type="InterPro" id="IPR027477">
    <property type="entry name" value="Succ_DH/fumarate_Rdtase_cat_sf"/>
</dbReference>
<dbReference type="AlphaFoldDB" id="A0A1B2J247"/>